<evidence type="ECO:0000256" key="5">
    <source>
        <dbReference type="HAMAP-Rule" id="MF_01080"/>
    </source>
</evidence>
<reference evidence="8 9" key="1">
    <citation type="journal article" date="2022" name="Nat. Microbiol.">
        <title>The microbiome of a bacterivorous marine choanoflagellate contains a resource-demanding obligate bacterial associate.</title>
        <authorList>
            <person name="Needham D.M."/>
            <person name="Poirier C."/>
            <person name="Bachy C."/>
            <person name="George E.E."/>
            <person name="Wilken S."/>
            <person name="Yung C.C.M."/>
            <person name="Limardo A.J."/>
            <person name="Morando M."/>
            <person name="Sudek L."/>
            <person name="Malmstrom R.R."/>
            <person name="Keeling P.J."/>
            <person name="Santoro A.E."/>
            <person name="Worden A.Z."/>
        </authorList>
    </citation>
    <scope>NUCLEOTIDE SEQUENCE [LARGE SCALE GENOMIC DNA]</scope>
    <source>
        <strain evidence="8 9">Comchoano-1</strain>
    </source>
</reference>
<evidence type="ECO:0000313" key="9">
    <source>
        <dbReference type="Proteomes" id="UP001055955"/>
    </source>
</evidence>
<dbReference type="PANTHER" id="PTHR13767:SF2">
    <property type="entry name" value="PSEUDOURIDYLATE SYNTHASE TRUB1"/>
    <property type="match status" value="1"/>
</dbReference>
<dbReference type="HAMAP" id="MF_01080">
    <property type="entry name" value="TruB_bact"/>
    <property type="match status" value="1"/>
</dbReference>
<evidence type="ECO:0000256" key="1">
    <source>
        <dbReference type="ARBA" id="ARBA00000385"/>
    </source>
</evidence>
<comment type="function">
    <text evidence="5">Responsible for synthesis of pseudouridine from uracil-55 in the psi GC loop of transfer RNAs.</text>
</comment>
<proteinExistence type="inferred from homology"/>
<dbReference type="NCBIfam" id="TIGR00431">
    <property type="entry name" value="TruB"/>
    <property type="match status" value="1"/>
</dbReference>
<feature type="domain" description="Pseudouridine synthase II N-terminal" evidence="6">
    <location>
        <begin position="28"/>
        <end position="173"/>
    </location>
</feature>
<evidence type="ECO:0000256" key="3">
    <source>
        <dbReference type="ARBA" id="ARBA00022694"/>
    </source>
</evidence>
<keyword evidence="9" id="KW-1185">Reference proteome</keyword>
<evidence type="ECO:0000256" key="4">
    <source>
        <dbReference type="ARBA" id="ARBA00023235"/>
    </source>
</evidence>
<comment type="catalytic activity">
    <reaction evidence="1 5">
        <text>uridine(55) in tRNA = pseudouridine(55) in tRNA</text>
        <dbReference type="Rhea" id="RHEA:42532"/>
        <dbReference type="Rhea" id="RHEA-COMP:10101"/>
        <dbReference type="Rhea" id="RHEA-COMP:10102"/>
        <dbReference type="ChEBI" id="CHEBI:65314"/>
        <dbReference type="ChEBI" id="CHEBI:65315"/>
        <dbReference type="EC" id="5.4.99.25"/>
    </reaction>
</comment>
<dbReference type="InterPro" id="IPR014780">
    <property type="entry name" value="tRNA_psdUridine_synth_TruB"/>
</dbReference>
<evidence type="ECO:0000259" key="7">
    <source>
        <dbReference type="Pfam" id="PF16198"/>
    </source>
</evidence>
<evidence type="ECO:0000313" key="8">
    <source>
        <dbReference type="EMBL" id="UTC24823.1"/>
    </source>
</evidence>
<dbReference type="InterPro" id="IPR032819">
    <property type="entry name" value="TruB_C"/>
</dbReference>
<dbReference type="CDD" id="cd02573">
    <property type="entry name" value="PseudoU_synth_EcTruB"/>
    <property type="match status" value="1"/>
</dbReference>
<dbReference type="EMBL" id="CP092900">
    <property type="protein sequence ID" value="UTC24823.1"/>
    <property type="molecule type" value="Genomic_DNA"/>
</dbReference>
<dbReference type="EC" id="5.4.99.25" evidence="5"/>
<feature type="active site" description="Nucleophile" evidence="5">
    <location>
        <position position="38"/>
    </location>
</feature>
<dbReference type="InterPro" id="IPR002501">
    <property type="entry name" value="PsdUridine_synth_N"/>
</dbReference>
<dbReference type="Gene3D" id="3.30.2350.10">
    <property type="entry name" value="Pseudouridine synthase"/>
    <property type="match status" value="1"/>
</dbReference>
<dbReference type="GO" id="GO:0160148">
    <property type="term" value="F:tRNA pseudouridine(55) synthase activity"/>
    <property type="evidence" value="ECO:0007669"/>
    <property type="project" value="UniProtKB-EC"/>
</dbReference>
<organism evidence="8 9">
    <name type="scientific">Candidatus Comchoanobacter bicostacola</name>
    <dbReference type="NCBI Taxonomy" id="2919598"/>
    <lineage>
        <taxon>Bacteria</taxon>
        <taxon>Pseudomonadati</taxon>
        <taxon>Pseudomonadota</taxon>
        <taxon>Gammaproteobacteria</taxon>
        <taxon>Candidatus Comchoanobacterales</taxon>
        <taxon>Candidatus Comchoanobacteraceae</taxon>
        <taxon>Candidatus Comchoanobacter</taxon>
    </lineage>
</organism>
<dbReference type="Pfam" id="PF16198">
    <property type="entry name" value="TruB_C_2"/>
    <property type="match status" value="1"/>
</dbReference>
<dbReference type="Proteomes" id="UP001055955">
    <property type="component" value="Chromosome"/>
</dbReference>
<keyword evidence="3 5" id="KW-0819">tRNA processing</keyword>
<dbReference type="Pfam" id="PF01509">
    <property type="entry name" value="TruB_N"/>
    <property type="match status" value="1"/>
</dbReference>
<name>A0ABY5DK11_9GAMM</name>
<protein>
    <recommendedName>
        <fullName evidence="5">tRNA pseudouridine synthase B</fullName>
        <ecNumber evidence="5">5.4.99.25</ecNumber>
    </recommendedName>
    <alternativeName>
        <fullName evidence="5">tRNA pseudouridine(55) synthase</fullName>
        <shortName evidence="5">Psi55 synthase</shortName>
    </alternativeName>
    <alternativeName>
        <fullName evidence="5">tRNA pseudouridylate synthase</fullName>
    </alternativeName>
    <alternativeName>
        <fullName evidence="5">tRNA-uridine isomerase</fullName>
    </alternativeName>
</protein>
<dbReference type="SUPFAM" id="SSF55120">
    <property type="entry name" value="Pseudouridine synthase"/>
    <property type="match status" value="1"/>
</dbReference>
<feature type="domain" description="tRNA pseudouridylate synthase B C-terminal" evidence="7">
    <location>
        <begin position="174"/>
        <end position="214"/>
    </location>
</feature>
<keyword evidence="4 5" id="KW-0413">Isomerase</keyword>
<dbReference type="InterPro" id="IPR020103">
    <property type="entry name" value="PsdUridine_synth_cat_dom_sf"/>
</dbReference>
<dbReference type="RefSeq" id="WP_258568612.1">
    <property type="nucleotide sequence ID" value="NZ_CP092900.1"/>
</dbReference>
<comment type="similarity">
    <text evidence="2 5">Belongs to the pseudouridine synthase TruB family. Type 1 subfamily.</text>
</comment>
<gene>
    <name evidence="5 8" type="primary">truB</name>
    <name evidence="8" type="ORF">MMH89_01480</name>
</gene>
<accession>A0ABY5DK11</accession>
<dbReference type="PANTHER" id="PTHR13767">
    <property type="entry name" value="TRNA-PSEUDOURIDINE SYNTHASE"/>
    <property type="match status" value="1"/>
</dbReference>
<evidence type="ECO:0000256" key="2">
    <source>
        <dbReference type="ARBA" id="ARBA00005642"/>
    </source>
</evidence>
<sequence>MINGFLAISKPHGITSHQCVAIVKKKYHAKVGHTGTLDPMATGAMILSLNDATKFSQWIIARDKAYTATIKLGQQTSTDDATGQTINEQTPPSLTITQITEVLSKFTGEINQVPPKFSAIHINGKRAYKLARAEASFELPTRLVTIHSNKLIHYNKTTSEIIIETHCGSGTYIRSLARDIGHELGTYAHLNQLHRRWVAPFQNNTYIPLDNLPDTPPIISLEEAFSQYPRINLTQTQTQNLIHGKQISTENKIQNTPTTAFYNEQFIGMLTFTNHNTYKSIKLINTKHITL</sequence>
<evidence type="ECO:0000259" key="6">
    <source>
        <dbReference type="Pfam" id="PF01509"/>
    </source>
</evidence>